<evidence type="ECO:0000259" key="6">
    <source>
        <dbReference type="PROSITE" id="PS50011"/>
    </source>
</evidence>
<dbReference type="AlphaFoldDB" id="A0AA85AFZ9"/>
<dbReference type="InterPro" id="IPR017441">
    <property type="entry name" value="Protein_kinase_ATP_BS"/>
</dbReference>
<feature type="compositionally biased region" description="Basic and acidic residues" evidence="5">
    <location>
        <begin position="409"/>
        <end position="421"/>
    </location>
</feature>
<dbReference type="FunFam" id="1.10.510.10:FF:001298">
    <property type="entry name" value="STE20-like kinase"/>
    <property type="match status" value="1"/>
</dbReference>
<dbReference type="InterPro" id="IPR008271">
    <property type="entry name" value="Ser/Thr_kinase_AS"/>
</dbReference>
<keyword evidence="2 3" id="KW-0067">ATP-binding</keyword>
<feature type="compositionally biased region" description="Polar residues" evidence="5">
    <location>
        <begin position="387"/>
        <end position="408"/>
    </location>
</feature>
<evidence type="ECO:0000256" key="2">
    <source>
        <dbReference type="ARBA" id="ARBA00022840"/>
    </source>
</evidence>
<dbReference type="InterPro" id="IPR000719">
    <property type="entry name" value="Prot_kinase_dom"/>
</dbReference>
<evidence type="ECO:0000313" key="8">
    <source>
        <dbReference type="WBParaSite" id="SMRG1_80340.2"/>
    </source>
</evidence>
<dbReference type="Proteomes" id="UP000050790">
    <property type="component" value="Unassembled WGS sequence"/>
</dbReference>
<evidence type="ECO:0000256" key="4">
    <source>
        <dbReference type="SAM" id="Coils"/>
    </source>
</evidence>
<protein>
    <recommendedName>
        <fullName evidence="6">Protein kinase domain-containing protein</fullName>
    </recommendedName>
</protein>
<reference evidence="8" key="1">
    <citation type="submission" date="2023-11" db="UniProtKB">
        <authorList>
            <consortium name="WormBaseParasite"/>
        </authorList>
    </citation>
    <scope>IDENTIFICATION</scope>
</reference>
<feature type="coiled-coil region" evidence="4">
    <location>
        <begin position="992"/>
        <end position="1063"/>
    </location>
</feature>
<accession>A0AA85AFZ9</accession>
<dbReference type="PANTHER" id="PTHR46538:SF3">
    <property type="entry name" value="PROTEIN KINASE DOMAIN-CONTAINING PROTEIN"/>
    <property type="match status" value="1"/>
</dbReference>
<proteinExistence type="predicted"/>
<keyword evidence="4" id="KW-0175">Coiled coil</keyword>
<organism evidence="7 8">
    <name type="scientific">Schistosoma margrebowiei</name>
    <dbReference type="NCBI Taxonomy" id="48269"/>
    <lineage>
        <taxon>Eukaryota</taxon>
        <taxon>Metazoa</taxon>
        <taxon>Spiralia</taxon>
        <taxon>Lophotrochozoa</taxon>
        <taxon>Platyhelminthes</taxon>
        <taxon>Trematoda</taxon>
        <taxon>Digenea</taxon>
        <taxon>Strigeidida</taxon>
        <taxon>Schistosomatoidea</taxon>
        <taxon>Schistosomatidae</taxon>
        <taxon>Schistosoma</taxon>
    </lineage>
</organism>
<dbReference type="PROSITE" id="PS00107">
    <property type="entry name" value="PROTEIN_KINASE_ATP"/>
    <property type="match status" value="1"/>
</dbReference>
<feature type="region of interest" description="Disordered" evidence="5">
    <location>
        <begin position="355"/>
        <end position="422"/>
    </location>
</feature>
<dbReference type="GO" id="GO:0005524">
    <property type="term" value="F:ATP binding"/>
    <property type="evidence" value="ECO:0007669"/>
    <property type="project" value="UniProtKB-UniRule"/>
</dbReference>
<dbReference type="Pfam" id="PF00069">
    <property type="entry name" value="Pkinase"/>
    <property type="match status" value="1"/>
</dbReference>
<evidence type="ECO:0000256" key="3">
    <source>
        <dbReference type="PROSITE-ProRule" id="PRU10141"/>
    </source>
</evidence>
<dbReference type="PANTHER" id="PTHR46538">
    <property type="entry name" value="PROTEIN KINASE DOMAIN-CONTAINING PROTEIN"/>
    <property type="match status" value="1"/>
</dbReference>
<feature type="domain" description="Protein kinase" evidence="6">
    <location>
        <begin position="34"/>
        <end position="292"/>
    </location>
</feature>
<dbReference type="WBParaSite" id="SMRG1_80340.2">
    <property type="protein sequence ID" value="SMRG1_80340.2"/>
    <property type="gene ID" value="SMRG1_80340"/>
</dbReference>
<feature type="region of interest" description="Disordered" evidence="5">
    <location>
        <begin position="636"/>
        <end position="661"/>
    </location>
</feature>
<feature type="coiled-coil region" evidence="4">
    <location>
        <begin position="711"/>
        <end position="811"/>
    </location>
</feature>
<dbReference type="GO" id="GO:0004672">
    <property type="term" value="F:protein kinase activity"/>
    <property type="evidence" value="ECO:0007669"/>
    <property type="project" value="InterPro"/>
</dbReference>
<feature type="binding site" evidence="3">
    <location>
        <position position="63"/>
    </location>
    <ligand>
        <name>ATP</name>
        <dbReference type="ChEBI" id="CHEBI:30616"/>
    </ligand>
</feature>
<evidence type="ECO:0000256" key="1">
    <source>
        <dbReference type="ARBA" id="ARBA00022741"/>
    </source>
</evidence>
<name>A0AA85AFZ9_9TREM</name>
<dbReference type="Gene3D" id="3.30.200.20">
    <property type="entry name" value="Phosphorylase Kinase, domain 1"/>
    <property type="match status" value="1"/>
</dbReference>
<dbReference type="InterPro" id="IPR051585">
    <property type="entry name" value="STE20_Ser/Thr_Kinases"/>
</dbReference>
<dbReference type="SMART" id="SM00220">
    <property type="entry name" value="S_TKc"/>
    <property type="match status" value="1"/>
</dbReference>
<dbReference type="InterPro" id="IPR011009">
    <property type="entry name" value="Kinase-like_dom_sf"/>
</dbReference>
<sequence length="1159" mass="135053">MLKSFFKKFLSADESEKKSFSATIERNVNPTDIWEIISELGDGAFGKVYKTHKRNTELFAALKRVDFESEAELEDFMLEIDILTNFKHKNILTLHEVYIYESKLWIYLELCGGGALDSIMETLEKPLTEPQIRFVSREVLQGLEFLHEKLIIHRDMKAGNILLTLNNEVKLADFGVSAKLTDEKQKRSTFIGTPYWMAPEVINCETFKDAPYNWKADIWSFGITLIELAQKRPPHNATNPTRVLLRILKSDPPTLSRPQLWSSKFKAFLERTLQKDPNQRPECRDLLLDPFVSDVTENDRKVIQILLCEVNADIIETVEDFDPNEPIDEIDDNDLNPLILSDSTKLSIPVEIVYDGDDDDVDNDNNKNDAIDEENDNSKNKHESNKNLKQINDNSGDSGVSFEQTTSDNHYELTKQSDSKVGKMPGLSLVAIARSCSLKQDLLQTTTKPVVKMRSKVKRRSTVAHVSQRKSGSLFTISSIYKPNNVPVSTNTNQLSCEKSINTIQSRNNHNKSATTNHTSFKVTVCPTRIDKSMINIDLPSIKPNISKKIWRTELNLPILSPILKKNQNVDNIKSTIIYDYGNSQQPQQQQQANSNVNNRIRETIVHPKKQLTPSETIGHKSLVVNDGLKDPLSSLPSTTDFHDNNKSKMAVSPLKRQNSAYRTRTRTRRFVIDGQMITTTSKRIVNTNLEDKRFCEDEQIKRKAALRAFRILAKQEAHQTRELNERAQQQIDILENKMNTEFSTLTKTYDHKMEIVIRNYKLQMERLDKEFEVEMKRIRSETSKEERTFKDRLKSEIDTYDRAMRKAAKRDLNKFDQIQSSNYDIKSNSSLTSLKSNHSINNNNNNNNNHSLVSQRLTLFRENQESRMNSRIYDLHNEYNKRRNLIHSEYLNEIHTLRLNFEEDKWRTEHRFLSMKHQLDRNRQLDLFMIKREQLTGRSELELTELKQTINMERSKLQAIHSIERKNCIKSIKSLNKRSILTLQRQSRINTIQLNEAQKRMNEELELLELKHKTQTDELEQSIHFRLQELEQSTMEKRNALIDQETKRLQELDNRHQNEMRIYAESLPRIKALMKEQFAQEYKEDSFKINYNNYRSYSPKSHRHRLPIPISSLTNLRWGSLSYSNTKLNNILESRPNRLITLFSSDLNHNKINSSDSM</sequence>
<keyword evidence="1 3" id="KW-0547">Nucleotide-binding</keyword>
<dbReference type="SUPFAM" id="SSF56112">
    <property type="entry name" value="Protein kinase-like (PK-like)"/>
    <property type="match status" value="1"/>
</dbReference>
<evidence type="ECO:0000256" key="5">
    <source>
        <dbReference type="SAM" id="MobiDB-lite"/>
    </source>
</evidence>
<dbReference type="CDD" id="cd06611">
    <property type="entry name" value="STKc_SLK_like"/>
    <property type="match status" value="1"/>
</dbReference>
<feature type="compositionally biased region" description="Low complexity" evidence="5">
    <location>
        <begin position="828"/>
        <end position="850"/>
    </location>
</feature>
<feature type="region of interest" description="Disordered" evidence="5">
    <location>
        <begin position="828"/>
        <end position="851"/>
    </location>
</feature>
<dbReference type="PROSITE" id="PS00108">
    <property type="entry name" value="PROTEIN_KINASE_ST"/>
    <property type="match status" value="1"/>
</dbReference>
<evidence type="ECO:0000313" key="7">
    <source>
        <dbReference type="Proteomes" id="UP000050790"/>
    </source>
</evidence>
<dbReference type="Gene3D" id="1.10.510.10">
    <property type="entry name" value="Transferase(Phosphotransferase) domain 1"/>
    <property type="match status" value="1"/>
</dbReference>
<feature type="compositionally biased region" description="Basic and acidic residues" evidence="5">
    <location>
        <begin position="364"/>
        <end position="386"/>
    </location>
</feature>
<dbReference type="PROSITE" id="PS50011">
    <property type="entry name" value="PROTEIN_KINASE_DOM"/>
    <property type="match status" value="1"/>
</dbReference>